<dbReference type="EMBL" id="SOYY01000004">
    <property type="protein sequence ID" value="KAA0722215.1"/>
    <property type="molecule type" value="Genomic_DNA"/>
</dbReference>
<dbReference type="PROSITE" id="PS50041">
    <property type="entry name" value="C_TYPE_LECTIN_2"/>
    <property type="match status" value="1"/>
</dbReference>
<proteinExistence type="predicted"/>
<name>A0A5A9PK94_9TELE</name>
<gene>
    <name evidence="2" type="ORF">E1301_Tti019767</name>
</gene>
<comment type="caution">
    <text evidence="2">The sequence shown here is derived from an EMBL/GenBank/DDBJ whole genome shotgun (WGS) entry which is preliminary data.</text>
</comment>
<dbReference type="AlphaFoldDB" id="A0A5A9PK94"/>
<dbReference type="PANTHER" id="PTHR45784:SF8">
    <property type="entry name" value="C-TYPE MANNOSE RECEPTOR 2-RELATED"/>
    <property type="match status" value="1"/>
</dbReference>
<dbReference type="Proteomes" id="UP000324632">
    <property type="component" value="Chromosome 4"/>
</dbReference>
<accession>A0A5A9PK94</accession>
<dbReference type="PANTHER" id="PTHR45784">
    <property type="entry name" value="C-TYPE LECTIN DOMAIN FAMILY 20 MEMBER A-RELATED"/>
    <property type="match status" value="1"/>
</dbReference>
<dbReference type="CDD" id="cd00037">
    <property type="entry name" value="CLECT"/>
    <property type="match status" value="1"/>
</dbReference>
<protein>
    <recommendedName>
        <fullName evidence="1">C-type lectin domain-containing protein</fullName>
    </recommendedName>
</protein>
<reference evidence="2 3" key="1">
    <citation type="journal article" date="2019" name="Mol. Ecol. Resour.">
        <title>Chromosome-level genome assembly of Triplophysa tibetana, a fish adapted to the harsh high-altitude environment of the Tibetan Plateau.</title>
        <authorList>
            <person name="Yang X."/>
            <person name="Liu H."/>
            <person name="Ma Z."/>
            <person name="Zou Y."/>
            <person name="Zou M."/>
            <person name="Mao Y."/>
            <person name="Li X."/>
            <person name="Wang H."/>
            <person name="Chen T."/>
            <person name="Wang W."/>
            <person name="Yang R."/>
        </authorList>
    </citation>
    <scope>NUCLEOTIDE SEQUENCE [LARGE SCALE GENOMIC DNA]</scope>
    <source>
        <strain evidence="2">TTIB1903HZAU</strain>
        <tissue evidence="2">Muscle</tissue>
    </source>
</reference>
<evidence type="ECO:0000313" key="2">
    <source>
        <dbReference type="EMBL" id="KAA0722215.1"/>
    </source>
</evidence>
<evidence type="ECO:0000259" key="1">
    <source>
        <dbReference type="PROSITE" id="PS50041"/>
    </source>
</evidence>
<sequence>MENLRESVVESGCRDEAPSPVKLNFFCYDNFELRHLKENQTWEGALEHCRSHYIDLVGATSQDQFDLLSAADKNSMTSHVWVGLRFLTEKWIWVSRSLKHLNFTGSLPSCPAEPYSCGAYNKITGQMENRDCDEKLNFICY</sequence>
<keyword evidence="3" id="KW-1185">Reference proteome</keyword>
<dbReference type="InterPro" id="IPR016186">
    <property type="entry name" value="C-type_lectin-like/link_sf"/>
</dbReference>
<evidence type="ECO:0000313" key="3">
    <source>
        <dbReference type="Proteomes" id="UP000324632"/>
    </source>
</evidence>
<dbReference type="Pfam" id="PF00059">
    <property type="entry name" value="Lectin_C"/>
    <property type="match status" value="1"/>
</dbReference>
<dbReference type="Gene3D" id="3.10.100.10">
    <property type="entry name" value="Mannose-Binding Protein A, subunit A"/>
    <property type="match status" value="1"/>
</dbReference>
<dbReference type="SMART" id="SM00034">
    <property type="entry name" value="CLECT"/>
    <property type="match status" value="1"/>
</dbReference>
<dbReference type="InterPro" id="IPR016187">
    <property type="entry name" value="CTDL_fold"/>
</dbReference>
<dbReference type="InterPro" id="IPR001304">
    <property type="entry name" value="C-type_lectin-like"/>
</dbReference>
<feature type="domain" description="C-type lectin" evidence="1">
    <location>
        <begin position="23"/>
        <end position="141"/>
    </location>
</feature>
<dbReference type="SUPFAM" id="SSF56436">
    <property type="entry name" value="C-type lectin-like"/>
    <property type="match status" value="1"/>
</dbReference>
<organism evidence="2 3">
    <name type="scientific">Triplophysa tibetana</name>
    <dbReference type="NCBI Taxonomy" id="1572043"/>
    <lineage>
        <taxon>Eukaryota</taxon>
        <taxon>Metazoa</taxon>
        <taxon>Chordata</taxon>
        <taxon>Craniata</taxon>
        <taxon>Vertebrata</taxon>
        <taxon>Euteleostomi</taxon>
        <taxon>Actinopterygii</taxon>
        <taxon>Neopterygii</taxon>
        <taxon>Teleostei</taxon>
        <taxon>Ostariophysi</taxon>
        <taxon>Cypriniformes</taxon>
        <taxon>Nemacheilidae</taxon>
        <taxon>Triplophysa</taxon>
    </lineage>
</organism>